<feature type="domain" description="3-hydroxyisobutyrate dehydrogenase-like NAD-binding" evidence="6">
    <location>
        <begin position="161"/>
        <end position="256"/>
    </location>
</feature>
<proteinExistence type="inferred from homology"/>
<evidence type="ECO:0000256" key="3">
    <source>
        <dbReference type="ARBA" id="ARBA00023027"/>
    </source>
</evidence>
<evidence type="ECO:0000259" key="6">
    <source>
        <dbReference type="Pfam" id="PF14833"/>
    </source>
</evidence>
<dbReference type="PANTHER" id="PTHR43060">
    <property type="entry name" value="3-HYDROXYISOBUTYRATE DEHYDROGENASE-LIKE 1, MITOCHONDRIAL-RELATED"/>
    <property type="match status" value="1"/>
</dbReference>
<evidence type="ECO:0000313" key="7">
    <source>
        <dbReference type="EMBL" id="ORA05128.1"/>
    </source>
</evidence>
<dbReference type="Proteomes" id="UP000192366">
    <property type="component" value="Unassembled WGS sequence"/>
</dbReference>
<evidence type="ECO:0000256" key="4">
    <source>
        <dbReference type="PIRSR" id="PIRSR000103-1"/>
    </source>
</evidence>
<keyword evidence="3" id="KW-0520">NAD</keyword>
<organism evidence="7 8">
    <name type="scientific">Mycolicibacterium bacteremicum</name>
    <name type="common">Mycobacterium bacteremicum</name>
    <dbReference type="NCBI Taxonomy" id="564198"/>
    <lineage>
        <taxon>Bacteria</taxon>
        <taxon>Bacillati</taxon>
        <taxon>Actinomycetota</taxon>
        <taxon>Actinomycetes</taxon>
        <taxon>Mycobacteriales</taxon>
        <taxon>Mycobacteriaceae</taxon>
        <taxon>Mycolicibacterium</taxon>
    </lineage>
</organism>
<feature type="active site" evidence="4">
    <location>
        <position position="167"/>
    </location>
</feature>
<dbReference type="Gene3D" id="1.10.1040.10">
    <property type="entry name" value="N-(1-d-carboxylethyl)-l-norvaline Dehydrogenase, domain 2"/>
    <property type="match status" value="1"/>
</dbReference>
<dbReference type="PIRSF" id="PIRSF000103">
    <property type="entry name" value="HIBADH"/>
    <property type="match status" value="1"/>
</dbReference>
<dbReference type="InterPro" id="IPR013328">
    <property type="entry name" value="6PGD_dom2"/>
</dbReference>
<dbReference type="AlphaFoldDB" id="A0A1W9YYH2"/>
<evidence type="ECO:0000313" key="8">
    <source>
        <dbReference type="Proteomes" id="UP000192366"/>
    </source>
</evidence>
<dbReference type="InterPro" id="IPR036291">
    <property type="entry name" value="NAD(P)-bd_dom_sf"/>
</dbReference>
<dbReference type="EMBL" id="MVHJ01000007">
    <property type="protein sequence ID" value="ORA05128.1"/>
    <property type="molecule type" value="Genomic_DNA"/>
</dbReference>
<sequence length="270" mass="27191">MTRVGFIGTGRMGAPMVRRLAAAGHQVLALGRSDDKRRAIADLGATPVSEPAEVAAAAEVVVICVFTDEQVRTVATPPLLDAIPAGAALVVHTTGSPQTVETIAAAAPHVGVLDAPVSGGPHDIAAGRVTVFAGGSDTALARAHAVLSAYADPVVHVGSLGAGQKVKLVNNTLFAAQIGLLAEAARLADRLGVDEASLLRALPHGSGASRVLDNVVRAGSTAAFIGAVREFIGKDVTVVRNAVAELGADLGVLEPVVNLAVSHPAGQDYS</sequence>
<dbReference type="STRING" id="564198.BST17_10705"/>
<evidence type="ECO:0000256" key="2">
    <source>
        <dbReference type="ARBA" id="ARBA00023002"/>
    </source>
</evidence>
<protein>
    <submittedName>
        <fullName evidence="7">6-phosphogluconate dehydrogenase</fullName>
    </submittedName>
</protein>
<dbReference type="Gene3D" id="3.40.50.720">
    <property type="entry name" value="NAD(P)-binding Rossmann-like Domain"/>
    <property type="match status" value="1"/>
</dbReference>
<reference evidence="7 8" key="1">
    <citation type="submission" date="2017-02" db="EMBL/GenBank/DDBJ databases">
        <title>The new phylogeny of genus Mycobacterium.</title>
        <authorList>
            <person name="Tortoli E."/>
            <person name="Trovato A."/>
            <person name="Cirillo D.M."/>
        </authorList>
    </citation>
    <scope>NUCLEOTIDE SEQUENCE [LARGE SCALE GENOMIC DNA]</scope>
    <source>
        <strain evidence="7 8">DSM 45578</strain>
    </source>
</reference>
<dbReference type="Pfam" id="PF03446">
    <property type="entry name" value="NAD_binding_2"/>
    <property type="match status" value="1"/>
</dbReference>
<dbReference type="Pfam" id="PF14833">
    <property type="entry name" value="NAD_binding_11"/>
    <property type="match status" value="1"/>
</dbReference>
<dbReference type="InterPro" id="IPR008927">
    <property type="entry name" value="6-PGluconate_DH-like_C_sf"/>
</dbReference>
<comment type="caution">
    <text evidence="7">The sequence shown here is derived from an EMBL/GenBank/DDBJ whole genome shotgun (WGS) entry which is preliminary data.</text>
</comment>
<dbReference type="GO" id="GO:0016491">
    <property type="term" value="F:oxidoreductase activity"/>
    <property type="evidence" value="ECO:0007669"/>
    <property type="project" value="UniProtKB-KW"/>
</dbReference>
<comment type="similarity">
    <text evidence="1">Belongs to the HIBADH-related family.</text>
</comment>
<dbReference type="InterPro" id="IPR029154">
    <property type="entry name" value="HIBADH-like_NADP-bd"/>
</dbReference>
<name>A0A1W9YYH2_MYCBA</name>
<dbReference type="OrthoDB" id="3185659at2"/>
<dbReference type="GO" id="GO:0050661">
    <property type="term" value="F:NADP binding"/>
    <property type="evidence" value="ECO:0007669"/>
    <property type="project" value="InterPro"/>
</dbReference>
<feature type="domain" description="6-phosphogluconate dehydrogenase NADP-binding" evidence="5">
    <location>
        <begin position="3"/>
        <end position="158"/>
    </location>
</feature>
<dbReference type="SUPFAM" id="SSF51735">
    <property type="entry name" value="NAD(P)-binding Rossmann-fold domains"/>
    <property type="match status" value="1"/>
</dbReference>
<dbReference type="GO" id="GO:0051287">
    <property type="term" value="F:NAD binding"/>
    <property type="evidence" value="ECO:0007669"/>
    <property type="project" value="InterPro"/>
</dbReference>
<gene>
    <name evidence="7" type="ORF">BST17_10705</name>
</gene>
<keyword evidence="2" id="KW-0560">Oxidoreductase</keyword>
<keyword evidence="8" id="KW-1185">Reference proteome</keyword>
<dbReference type="RefSeq" id="WP_083057760.1">
    <property type="nucleotide sequence ID" value="NZ_JACKVM010000005.1"/>
</dbReference>
<dbReference type="SUPFAM" id="SSF48179">
    <property type="entry name" value="6-phosphogluconate dehydrogenase C-terminal domain-like"/>
    <property type="match status" value="1"/>
</dbReference>
<dbReference type="InterPro" id="IPR015815">
    <property type="entry name" value="HIBADH-related"/>
</dbReference>
<evidence type="ECO:0000256" key="1">
    <source>
        <dbReference type="ARBA" id="ARBA00009080"/>
    </source>
</evidence>
<accession>A0A1W9YYH2</accession>
<dbReference type="InterPro" id="IPR006115">
    <property type="entry name" value="6PGDH_NADP-bd"/>
</dbReference>
<dbReference type="PANTHER" id="PTHR43060:SF15">
    <property type="entry name" value="3-HYDROXYISOBUTYRATE DEHYDROGENASE-LIKE 1, MITOCHONDRIAL-RELATED"/>
    <property type="match status" value="1"/>
</dbReference>
<evidence type="ECO:0000259" key="5">
    <source>
        <dbReference type="Pfam" id="PF03446"/>
    </source>
</evidence>